<evidence type="ECO:0000256" key="2">
    <source>
        <dbReference type="ARBA" id="ARBA00023015"/>
    </source>
</evidence>
<name>A0A5C4W116_9ACTN</name>
<dbReference type="GO" id="GO:0006352">
    <property type="term" value="P:DNA-templated transcription initiation"/>
    <property type="evidence" value="ECO:0007669"/>
    <property type="project" value="InterPro"/>
</dbReference>
<keyword evidence="3" id="KW-0731">Sigma factor</keyword>
<keyword evidence="9" id="KW-1185">Reference proteome</keyword>
<organism evidence="8 9">
    <name type="scientific">Nocardioides albidus</name>
    <dbReference type="NCBI Taxonomy" id="1517589"/>
    <lineage>
        <taxon>Bacteria</taxon>
        <taxon>Bacillati</taxon>
        <taxon>Actinomycetota</taxon>
        <taxon>Actinomycetes</taxon>
        <taxon>Propionibacteriales</taxon>
        <taxon>Nocardioidaceae</taxon>
        <taxon>Nocardioides</taxon>
    </lineage>
</organism>
<protein>
    <submittedName>
        <fullName evidence="8">Sigma-70 family RNA polymerase sigma factor</fullName>
    </submittedName>
</protein>
<evidence type="ECO:0000313" key="9">
    <source>
        <dbReference type="Proteomes" id="UP000313231"/>
    </source>
</evidence>
<dbReference type="PANTHER" id="PTHR43133">
    <property type="entry name" value="RNA POLYMERASE ECF-TYPE SIGMA FACTO"/>
    <property type="match status" value="1"/>
</dbReference>
<dbReference type="Pfam" id="PF04542">
    <property type="entry name" value="Sigma70_r2"/>
    <property type="match status" value="1"/>
</dbReference>
<feature type="domain" description="RNA polymerase sigma-70 region 2" evidence="6">
    <location>
        <begin position="30"/>
        <end position="97"/>
    </location>
</feature>
<proteinExistence type="inferred from homology"/>
<reference evidence="8 9" key="1">
    <citation type="journal article" date="2016" name="Int. J. Syst. Evol. Microbiol.">
        <title>Nocardioides albidus sp. nov., an actinobacterium isolated from garden soil.</title>
        <authorList>
            <person name="Singh H."/>
            <person name="Du J."/>
            <person name="Trinh H."/>
            <person name="Won K."/>
            <person name="Yang J.E."/>
            <person name="Yin C."/>
            <person name="Kook M."/>
            <person name="Yi T.H."/>
        </authorList>
    </citation>
    <scope>NUCLEOTIDE SEQUENCE [LARGE SCALE GENOMIC DNA]</scope>
    <source>
        <strain evidence="8 9">CCTCC AB 2015297</strain>
    </source>
</reference>
<keyword evidence="2" id="KW-0805">Transcription regulation</keyword>
<dbReference type="AlphaFoldDB" id="A0A5C4W116"/>
<dbReference type="GO" id="GO:0016987">
    <property type="term" value="F:sigma factor activity"/>
    <property type="evidence" value="ECO:0007669"/>
    <property type="project" value="UniProtKB-KW"/>
</dbReference>
<evidence type="ECO:0000313" key="8">
    <source>
        <dbReference type="EMBL" id="TNM41871.1"/>
    </source>
</evidence>
<dbReference type="RefSeq" id="WP_139622311.1">
    <property type="nucleotide sequence ID" value="NZ_VDMP01000021.1"/>
</dbReference>
<evidence type="ECO:0000256" key="1">
    <source>
        <dbReference type="ARBA" id="ARBA00010641"/>
    </source>
</evidence>
<dbReference type="Gene3D" id="1.10.1740.10">
    <property type="match status" value="1"/>
</dbReference>
<keyword evidence="4" id="KW-0238">DNA-binding</keyword>
<dbReference type="EMBL" id="VDMP01000021">
    <property type="protein sequence ID" value="TNM41871.1"/>
    <property type="molecule type" value="Genomic_DNA"/>
</dbReference>
<accession>A0A5C4W116</accession>
<evidence type="ECO:0000256" key="4">
    <source>
        <dbReference type="ARBA" id="ARBA00023125"/>
    </source>
</evidence>
<dbReference type="GO" id="GO:0003677">
    <property type="term" value="F:DNA binding"/>
    <property type="evidence" value="ECO:0007669"/>
    <property type="project" value="UniProtKB-KW"/>
</dbReference>
<dbReference type="SUPFAM" id="SSF88946">
    <property type="entry name" value="Sigma2 domain of RNA polymerase sigma factors"/>
    <property type="match status" value="1"/>
</dbReference>
<evidence type="ECO:0000259" key="7">
    <source>
        <dbReference type="Pfam" id="PF08281"/>
    </source>
</evidence>
<comment type="caution">
    <text evidence="8">The sequence shown here is derived from an EMBL/GenBank/DDBJ whole genome shotgun (WGS) entry which is preliminary data.</text>
</comment>
<dbReference type="InterPro" id="IPR039425">
    <property type="entry name" value="RNA_pol_sigma-70-like"/>
</dbReference>
<dbReference type="InterPro" id="IPR007627">
    <property type="entry name" value="RNA_pol_sigma70_r2"/>
</dbReference>
<dbReference type="InterPro" id="IPR036388">
    <property type="entry name" value="WH-like_DNA-bd_sf"/>
</dbReference>
<dbReference type="SUPFAM" id="SSF88659">
    <property type="entry name" value="Sigma3 and sigma4 domains of RNA polymerase sigma factors"/>
    <property type="match status" value="1"/>
</dbReference>
<gene>
    <name evidence="8" type="ORF">FHP29_07785</name>
</gene>
<dbReference type="Proteomes" id="UP000313231">
    <property type="component" value="Unassembled WGS sequence"/>
</dbReference>
<feature type="domain" description="RNA polymerase sigma factor 70 region 4 type 2" evidence="7">
    <location>
        <begin position="121"/>
        <end position="172"/>
    </location>
</feature>
<dbReference type="Gene3D" id="1.10.10.10">
    <property type="entry name" value="Winged helix-like DNA-binding domain superfamily/Winged helix DNA-binding domain"/>
    <property type="match status" value="1"/>
</dbReference>
<dbReference type="InterPro" id="IPR014284">
    <property type="entry name" value="RNA_pol_sigma-70_dom"/>
</dbReference>
<keyword evidence="5" id="KW-0804">Transcription</keyword>
<dbReference type="InterPro" id="IPR013325">
    <property type="entry name" value="RNA_pol_sigma_r2"/>
</dbReference>
<sequence length="185" mass="20707">MSEPGESSMMDVVPMSARRSTQSDGDFAELFAATYPQVVRTAWFVTHDRAAAEEVAQEAFTELFRGWSRLRDFDRPDLWVRRVAIRKAQREASRRTRRTALERAAATVPTVADGLDLPDPELIAAIRSLPPKQRAIVVLFYLEDRPMDEVADLVGCSTSTGFVHLHHARRRLAAVLGEEVGSDVD</sequence>
<evidence type="ECO:0000256" key="3">
    <source>
        <dbReference type="ARBA" id="ARBA00023082"/>
    </source>
</evidence>
<dbReference type="InterPro" id="IPR013324">
    <property type="entry name" value="RNA_pol_sigma_r3/r4-like"/>
</dbReference>
<dbReference type="InterPro" id="IPR013249">
    <property type="entry name" value="RNA_pol_sigma70_r4_t2"/>
</dbReference>
<comment type="similarity">
    <text evidence="1">Belongs to the sigma-70 factor family. ECF subfamily.</text>
</comment>
<dbReference type="PANTHER" id="PTHR43133:SF50">
    <property type="entry name" value="ECF RNA POLYMERASE SIGMA FACTOR SIGM"/>
    <property type="match status" value="1"/>
</dbReference>
<dbReference type="OrthoDB" id="3777963at2"/>
<evidence type="ECO:0000259" key="6">
    <source>
        <dbReference type="Pfam" id="PF04542"/>
    </source>
</evidence>
<dbReference type="Pfam" id="PF08281">
    <property type="entry name" value="Sigma70_r4_2"/>
    <property type="match status" value="1"/>
</dbReference>
<dbReference type="NCBIfam" id="TIGR02937">
    <property type="entry name" value="sigma70-ECF"/>
    <property type="match status" value="1"/>
</dbReference>
<evidence type="ECO:0000256" key="5">
    <source>
        <dbReference type="ARBA" id="ARBA00023163"/>
    </source>
</evidence>